<gene>
    <name evidence="1" type="ORF">CD30_19755</name>
</gene>
<name>A0A0A3I9B1_9BACL</name>
<reference evidence="1 2" key="1">
    <citation type="submission" date="2014-02" db="EMBL/GenBank/DDBJ databases">
        <title>Draft genome sequence of Lysinibacillus massiliensis CCUG 49529.</title>
        <authorList>
            <person name="Zhang F."/>
            <person name="Wang G."/>
            <person name="Zhang L."/>
        </authorList>
    </citation>
    <scope>NUCLEOTIDE SEQUENCE [LARGE SCALE GENOMIC DNA]</scope>
    <source>
        <strain evidence="1 2">CCUG 49529</strain>
    </source>
</reference>
<comment type="caution">
    <text evidence="1">The sequence shown here is derived from an EMBL/GenBank/DDBJ whole genome shotgun (WGS) entry which is preliminary data.</text>
</comment>
<dbReference type="eggNOG" id="ENOG5033EP8">
    <property type="taxonomic scope" value="Bacteria"/>
</dbReference>
<keyword evidence="2" id="KW-1185">Reference proteome</keyword>
<evidence type="ECO:0000313" key="1">
    <source>
        <dbReference type="EMBL" id="KGR80100.1"/>
    </source>
</evidence>
<sequence>MTYVCLLCDAKEKIPYAVVREFDRMDEGDPSVPPMFSCEKCGAQMYPEYYKGIHGIEYRLSDMK</sequence>
<proteinExistence type="predicted"/>
<organism evidence="1 2">
    <name type="scientific">Ureibacillus massiliensis 4400831 = CIP 108448 = CCUG 49529</name>
    <dbReference type="NCBI Taxonomy" id="1211035"/>
    <lineage>
        <taxon>Bacteria</taxon>
        <taxon>Bacillati</taxon>
        <taxon>Bacillota</taxon>
        <taxon>Bacilli</taxon>
        <taxon>Bacillales</taxon>
        <taxon>Caryophanaceae</taxon>
        <taxon>Ureibacillus</taxon>
    </lineage>
</organism>
<protein>
    <recommendedName>
        <fullName evidence="3">CpXC domain-containing protein</fullName>
    </recommendedName>
</protein>
<dbReference type="OrthoDB" id="1808986at2"/>
<accession>A0A0A3I9B1</accession>
<evidence type="ECO:0000313" key="2">
    <source>
        <dbReference type="Proteomes" id="UP000030595"/>
    </source>
</evidence>
<dbReference type="Proteomes" id="UP000030595">
    <property type="component" value="Unassembled WGS sequence"/>
</dbReference>
<dbReference type="EMBL" id="JPVQ01000108">
    <property type="protein sequence ID" value="KGR80100.1"/>
    <property type="molecule type" value="Genomic_DNA"/>
</dbReference>
<dbReference type="AlphaFoldDB" id="A0A0A3I9B1"/>
<evidence type="ECO:0008006" key="3">
    <source>
        <dbReference type="Google" id="ProtNLM"/>
    </source>
</evidence>